<dbReference type="GO" id="GO:0000030">
    <property type="term" value="F:mannosyltransferase activity"/>
    <property type="evidence" value="ECO:0007669"/>
    <property type="project" value="InterPro"/>
</dbReference>
<feature type="transmembrane region" description="Helical" evidence="8">
    <location>
        <begin position="297"/>
        <end position="314"/>
    </location>
</feature>
<evidence type="ECO:0000256" key="5">
    <source>
        <dbReference type="ARBA" id="ARBA00022692"/>
    </source>
</evidence>
<dbReference type="AlphaFoldDB" id="A0AAW5KAW5"/>
<reference evidence="10 11" key="1">
    <citation type="submission" date="2022-06" db="EMBL/GenBank/DDBJ databases">
        <title>Isolation of gut microbiota from human fecal samples.</title>
        <authorList>
            <person name="Pamer E.G."/>
            <person name="Barat B."/>
            <person name="Waligurski E."/>
            <person name="Medina S."/>
            <person name="Paddock L."/>
            <person name="Mostad J."/>
        </authorList>
    </citation>
    <scope>NUCLEOTIDE SEQUENCE [LARGE SCALE GENOMIC DNA]</scope>
    <source>
        <strain evidence="10 11">DFI.9.90</strain>
    </source>
</reference>
<dbReference type="EMBL" id="JANFYT010000027">
    <property type="protein sequence ID" value="MCQ4815129.1"/>
    <property type="molecule type" value="Genomic_DNA"/>
</dbReference>
<name>A0AAW5KAW5_9BACT</name>
<dbReference type="PANTHER" id="PTHR33908:SF3">
    <property type="entry name" value="UNDECAPRENYL PHOSPHATE-ALPHA-4-AMINO-4-DEOXY-L-ARABINOSE ARABINOSYL TRANSFERASE"/>
    <property type="match status" value="1"/>
</dbReference>
<feature type="transmembrane region" description="Helical" evidence="8">
    <location>
        <begin position="414"/>
        <end position="432"/>
    </location>
</feature>
<dbReference type="GO" id="GO:0010041">
    <property type="term" value="P:response to iron(III) ion"/>
    <property type="evidence" value="ECO:0007669"/>
    <property type="project" value="TreeGrafter"/>
</dbReference>
<feature type="transmembrane region" description="Helical" evidence="8">
    <location>
        <begin position="351"/>
        <end position="372"/>
    </location>
</feature>
<dbReference type="InterPro" id="IPR038731">
    <property type="entry name" value="RgtA/B/C-like"/>
</dbReference>
<evidence type="ECO:0000256" key="6">
    <source>
        <dbReference type="ARBA" id="ARBA00022989"/>
    </source>
</evidence>
<sequence>MLSSISKRNIFFIAIAAALVLLYIVPLGSYPLMEPDEGRYAEIPREMIESGNYITPMLNYVKYFEKPVFLYWMNAASFHIFGQNEFAARIGTALCALAGALATGMLGAFIYGRIAGFIAGVVTATSLLYFAIGTINITDMPLSFFLTLAFASFYAAHVKEEKKYYLLFYFACAMALLTKGLIGVVLPGAVIFFYIIFTKQWKLFYKPLYLPGIVLFFAVSVPWFYLVCRDNPDFFRFFFIQEHFLRYATKMHHRYEPFWFFFPMIPLGLVPWTAFFFALFSKKSVARSPEGAEEKRAGIYLALWFAVIFLFFSFSDSKLIPYIVPCLPPLAILIGADIVRMARDREWHGYVPLTLALTSGLLGAGLIIYPAFGEHASPAQAWPIAVKAGFGLIGMPAVVWYYTSRGGKRYKEAVRALILCSVLFISGLQDVYNIVAPMRTMKEVSEVIIKERKPGDVIVAYDEVLQGIPFYTGQRVMLVGNPGELEYGSKQPLEYGSKRPEGEGWFLSKEEFMRQWHAREKRFILVVKNGGRFEELFPRGDTGTAEKIERGKYVILFYREEPTK</sequence>
<feature type="transmembrane region" description="Helical" evidence="8">
    <location>
        <begin position="117"/>
        <end position="135"/>
    </location>
</feature>
<feature type="domain" description="Glycosyltransferase RgtA/B/C/D-like" evidence="9">
    <location>
        <begin position="66"/>
        <end position="225"/>
    </location>
</feature>
<evidence type="ECO:0000256" key="4">
    <source>
        <dbReference type="ARBA" id="ARBA00022679"/>
    </source>
</evidence>
<feature type="transmembrane region" description="Helical" evidence="8">
    <location>
        <begin position="142"/>
        <end position="158"/>
    </location>
</feature>
<dbReference type="Pfam" id="PF13231">
    <property type="entry name" value="PMT_2"/>
    <property type="match status" value="1"/>
</dbReference>
<dbReference type="GO" id="GO:0016763">
    <property type="term" value="F:pentosyltransferase activity"/>
    <property type="evidence" value="ECO:0007669"/>
    <property type="project" value="TreeGrafter"/>
</dbReference>
<dbReference type="PANTHER" id="PTHR33908">
    <property type="entry name" value="MANNOSYLTRANSFERASE YKCB-RELATED"/>
    <property type="match status" value="1"/>
</dbReference>
<keyword evidence="6 8" id="KW-1133">Transmembrane helix</keyword>
<evidence type="ECO:0000313" key="10">
    <source>
        <dbReference type="EMBL" id="MCQ4815129.1"/>
    </source>
</evidence>
<evidence type="ECO:0000256" key="2">
    <source>
        <dbReference type="ARBA" id="ARBA00022475"/>
    </source>
</evidence>
<evidence type="ECO:0000313" key="11">
    <source>
        <dbReference type="Proteomes" id="UP001205919"/>
    </source>
</evidence>
<gene>
    <name evidence="10" type="ORF">NE630_11875</name>
</gene>
<dbReference type="GeneID" id="95755060"/>
<dbReference type="RefSeq" id="WP_008709294.1">
    <property type="nucleotide sequence ID" value="NZ_CABKQM010000003.1"/>
</dbReference>
<keyword evidence="11" id="KW-1185">Reference proteome</keyword>
<keyword evidence="3 10" id="KW-0328">Glycosyltransferase</keyword>
<dbReference type="GO" id="GO:0005886">
    <property type="term" value="C:plasma membrane"/>
    <property type="evidence" value="ECO:0007669"/>
    <property type="project" value="UniProtKB-SubCell"/>
</dbReference>
<keyword evidence="2" id="KW-1003">Cell membrane</keyword>
<dbReference type="Proteomes" id="UP001205919">
    <property type="component" value="Unassembled WGS sequence"/>
</dbReference>
<evidence type="ECO:0000256" key="7">
    <source>
        <dbReference type="ARBA" id="ARBA00023136"/>
    </source>
</evidence>
<organism evidence="10 11">
    <name type="scientific">Cloacibacillus evryensis</name>
    <dbReference type="NCBI Taxonomy" id="508460"/>
    <lineage>
        <taxon>Bacteria</taxon>
        <taxon>Thermotogati</taxon>
        <taxon>Synergistota</taxon>
        <taxon>Synergistia</taxon>
        <taxon>Synergistales</taxon>
        <taxon>Synergistaceae</taxon>
        <taxon>Cloacibacillus</taxon>
    </lineage>
</organism>
<accession>A0AAW5KAW5</accession>
<comment type="caution">
    <text evidence="10">The sequence shown here is derived from an EMBL/GenBank/DDBJ whole genome shotgun (WGS) entry which is preliminary data.</text>
</comment>
<keyword evidence="5 8" id="KW-0812">Transmembrane</keyword>
<feature type="transmembrane region" description="Helical" evidence="8">
    <location>
        <begin position="384"/>
        <end position="402"/>
    </location>
</feature>
<dbReference type="EC" id="2.4.-.-" evidence="10"/>
<evidence type="ECO:0000256" key="8">
    <source>
        <dbReference type="SAM" id="Phobius"/>
    </source>
</evidence>
<comment type="subcellular location">
    <subcellularLocation>
        <location evidence="1">Cell membrane</location>
        <topology evidence="1">Multi-pass membrane protein</topology>
    </subcellularLocation>
</comment>
<feature type="transmembrane region" description="Helical" evidence="8">
    <location>
        <begin position="258"/>
        <end position="277"/>
    </location>
</feature>
<protein>
    <submittedName>
        <fullName evidence="10">Glycosyltransferase family 39 protein</fullName>
        <ecNumber evidence="10">2.4.-.-</ecNumber>
    </submittedName>
</protein>
<proteinExistence type="predicted"/>
<feature type="transmembrane region" description="Helical" evidence="8">
    <location>
        <begin position="12"/>
        <end position="33"/>
    </location>
</feature>
<feature type="transmembrane region" description="Helical" evidence="8">
    <location>
        <begin position="86"/>
        <end position="111"/>
    </location>
</feature>
<feature type="transmembrane region" description="Helical" evidence="8">
    <location>
        <begin position="320"/>
        <end position="339"/>
    </location>
</feature>
<feature type="transmembrane region" description="Helical" evidence="8">
    <location>
        <begin position="164"/>
        <end position="196"/>
    </location>
</feature>
<dbReference type="InterPro" id="IPR050297">
    <property type="entry name" value="LipidA_mod_glycosyltrf_83"/>
</dbReference>
<evidence type="ECO:0000256" key="3">
    <source>
        <dbReference type="ARBA" id="ARBA00022676"/>
    </source>
</evidence>
<evidence type="ECO:0000259" key="9">
    <source>
        <dbReference type="Pfam" id="PF13231"/>
    </source>
</evidence>
<dbReference type="GO" id="GO:0009103">
    <property type="term" value="P:lipopolysaccharide biosynthetic process"/>
    <property type="evidence" value="ECO:0007669"/>
    <property type="project" value="UniProtKB-ARBA"/>
</dbReference>
<feature type="transmembrane region" description="Helical" evidence="8">
    <location>
        <begin position="208"/>
        <end position="226"/>
    </location>
</feature>
<keyword evidence="4 10" id="KW-0808">Transferase</keyword>
<dbReference type="GO" id="GO:0006493">
    <property type="term" value="P:protein O-linked glycosylation"/>
    <property type="evidence" value="ECO:0007669"/>
    <property type="project" value="InterPro"/>
</dbReference>
<evidence type="ECO:0000256" key="1">
    <source>
        <dbReference type="ARBA" id="ARBA00004651"/>
    </source>
</evidence>
<keyword evidence="7 8" id="KW-0472">Membrane</keyword>